<accession>A0A4Y2RKS7</accession>
<dbReference type="EMBL" id="BGPR01145709">
    <property type="protein sequence ID" value="GBN76293.1"/>
    <property type="molecule type" value="Genomic_DNA"/>
</dbReference>
<sequence length="80" mass="9319">TVLYNIVTNMESRLPAMLVLWLRKDFYRGMYGMAWGMEKSTPDLGDFERKTVDKSRWEDRGYGAIDPDLGNKLGDFGYKM</sequence>
<comment type="caution">
    <text evidence="1">The sequence shown here is derived from an EMBL/GenBank/DDBJ whole genome shotgun (WGS) entry which is preliminary data.</text>
</comment>
<feature type="non-terminal residue" evidence="1">
    <location>
        <position position="1"/>
    </location>
</feature>
<keyword evidence="3" id="KW-1185">Reference proteome</keyword>
<organism evidence="1 3">
    <name type="scientific">Araneus ventricosus</name>
    <name type="common">Orbweaver spider</name>
    <name type="synonym">Epeira ventricosa</name>
    <dbReference type="NCBI Taxonomy" id="182803"/>
    <lineage>
        <taxon>Eukaryota</taxon>
        <taxon>Metazoa</taxon>
        <taxon>Ecdysozoa</taxon>
        <taxon>Arthropoda</taxon>
        <taxon>Chelicerata</taxon>
        <taxon>Arachnida</taxon>
        <taxon>Araneae</taxon>
        <taxon>Araneomorphae</taxon>
        <taxon>Entelegynae</taxon>
        <taxon>Araneoidea</taxon>
        <taxon>Araneidae</taxon>
        <taxon>Araneus</taxon>
    </lineage>
</organism>
<protein>
    <submittedName>
        <fullName evidence="1">Uncharacterized protein</fullName>
    </submittedName>
</protein>
<dbReference type="EMBL" id="BGPR01145689">
    <property type="protein sequence ID" value="GBN76261.1"/>
    <property type="molecule type" value="Genomic_DNA"/>
</dbReference>
<dbReference type="Proteomes" id="UP000499080">
    <property type="component" value="Unassembled WGS sequence"/>
</dbReference>
<evidence type="ECO:0000313" key="2">
    <source>
        <dbReference type="EMBL" id="GBN76293.1"/>
    </source>
</evidence>
<reference evidence="1 3" key="1">
    <citation type="journal article" date="2019" name="Sci. Rep.">
        <title>Orb-weaving spider Araneus ventricosus genome elucidates the spidroin gene catalogue.</title>
        <authorList>
            <person name="Kono N."/>
            <person name="Nakamura H."/>
            <person name="Ohtoshi R."/>
            <person name="Moran D.A.P."/>
            <person name="Shinohara A."/>
            <person name="Yoshida Y."/>
            <person name="Fujiwara M."/>
            <person name="Mori M."/>
            <person name="Tomita M."/>
            <person name="Arakawa K."/>
        </authorList>
    </citation>
    <scope>NUCLEOTIDE SEQUENCE [LARGE SCALE GENOMIC DNA]</scope>
</reference>
<dbReference type="AlphaFoldDB" id="A0A4Y2RKS7"/>
<evidence type="ECO:0000313" key="1">
    <source>
        <dbReference type="EMBL" id="GBN76261.1"/>
    </source>
</evidence>
<name>A0A4Y2RKS7_ARAVE</name>
<proteinExistence type="predicted"/>
<evidence type="ECO:0000313" key="3">
    <source>
        <dbReference type="Proteomes" id="UP000499080"/>
    </source>
</evidence>
<dbReference type="OrthoDB" id="5326588at2759"/>
<gene>
    <name evidence="1" type="ORF">AVEN_146821_1</name>
    <name evidence="2" type="ORF">AVEN_69541_1</name>
</gene>